<proteinExistence type="predicted"/>
<protein>
    <submittedName>
        <fullName evidence="1">Uncharacterized protein</fullName>
    </submittedName>
</protein>
<dbReference type="EMBL" id="JASBWU010000018">
    <property type="protein sequence ID" value="KAJ9114703.1"/>
    <property type="molecule type" value="Genomic_DNA"/>
</dbReference>
<reference evidence="1" key="1">
    <citation type="submission" date="2023-04" db="EMBL/GenBank/DDBJ databases">
        <title>Draft Genome sequencing of Naganishia species isolated from polar environments using Oxford Nanopore Technology.</title>
        <authorList>
            <person name="Leo P."/>
            <person name="Venkateswaran K."/>
        </authorList>
    </citation>
    <scope>NUCLEOTIDE SEQUENCE</scope>
    <source>
        <strain evidence="1">MNA-CCFEE 5425</strain>
    </source>
</reference>
<organism evidence="1 2">
    <name type="scientific">Naganishia vaughanmartiniae</name>
    <dbReference type="NCBI Taxonomy" id="1424756"/>
    <lineage>
        <taxon>Eukaryota</taxon>
        <taxon>Fungi</taxon>
        <taxon>Dikarya</taxon>
        <taxon>Basidiomycota</taxon>
        <taxon>Agaricomycotina</taxon>
        <taxon>Tremellomycetes</taxon>
        <taxon>Filobasidiales</taxon>
        <taxon>Filobasidiaceae</taxon>
        <taxon>Naganishia</taxon>
    </lineage>
</organism>
<sequence>MTFSEETSTTDGEDDDNGRAEEAQERDSEVIGLKEQEEEDIDAPPAFPMLDSAQRSQVPQQQPTIAASTPVPEMEFDVEPPSPSSSSSTLSPPRKTRQLNLPSTTSAPTSLQTPPTTTTKPNPLIKKRQKVALAPGCSPLDWARVKSSGDPSLRAGVGMPIRVTVEELKKVCFCHAVGRL</sequence>
<evidence type="ECO:0000313" key="2">
    <source>
        <dbReference type="Proteomes" id="UP001243375"/>
    </source>
</evidence>
<name>A0ACC2WT79_9TREE</name>
<keyword evidence="2" id="KW-1185">Reference proteome</keyword>
<comment type="caution">
    <text evidence="1">The sequence shown here is derived from an EMBL/GenBank/DDBJ whole genome shotgun (WGS) entry which is preliminary data.</text>
</comment>
<gene>
    <name evidence="1" type="ORF">QFC22_005579</name>
</gene>
<evidence type="ECO:0000313" key="1">
    <source>
        <dbReference type="EMBL" id="KAJ9114703.1"/>
    </source>
</evidence>
<dbReference type="Proteomes" id="UP001243375">
    <property type="component" value="Unassembled WGS sequence"/>
</dbReference>
<accession>A0ACC2WT79</accession>